<accession>A0A8S3ZFH7</accession>
<feature type="non-terminal residue" evidence="2">
    <location>
        <position position="1"/>
    </location>
</feature>
<organism evidence="2 3">
    <name type="scientific">Candidula unifasciata</name>
    <dbReference type="NCBI Taxonomy" id="100452"/>
    <lineage>
        <taxon>Eukaryota</taxon>
        <taxon>Metazoa</taxon>
        <taxon>Spiralia</taxon>
        <taxon>Lophotrochozoa</taxon>
        <taxon>Mollusca</taxon>
        <taxon>Gastropoda</taxon>
        <taxon>Heterobranchia</taxon>
        <taxon>Euthyneura</taxon>
        <taxon>Panpulmonata</taxon>
        <taxon>Eupulmonata</taxon>
        <taxon>Stylommatophora</taxon>
        <taxon>Helicina</taxon>
        <taxon>Helicoidea</taxon>
        <taxon>Geomitridae</taxon>
        <taxon>Candidula</taxon>
    </lineage>
</organism>
<keyword evidence="3" id="KW-1185">Reference proteome</keyword>
<comment type="caution">
    <text evidence="2">The sequence shown here is derived from an EMBL/GenBank/DDBJ whole genome shotgun (WGS) entry which is preliminary data.</text>
</comment>
<feature type="domain" description="TIR" evidence="1">
    <location>
        <begin position="1"/>
        <end position="78"/>
    </location>
</feature>
<dbReference type="GO" id="GO:0007165">
    <property type="term" value="P:signal transduction"/>
    <property type="evidence" value="ECO:0007669"/>
    <property type="project" value="InterPro"/>
</dbReference>
<reference evidence="2" key="1">
    <citation type="submission" date="2021-04" db="EMBL/GenBank/DDBJ databases">
        <authorList>
            <consortium name="Molecular Ecology Group"/>
        </authorList>
    </citation>
    <scope>NUCLEOTIDE SEQUENCE</scope>
</reference>
<dbReference type="EMBL" id="CAJHNH020002885">
    <property type="protein sequence ID" value="CAG5127989.1"/>
    <property type="molecule type" value="Genomic_DNA"/>
</dbReference>
<evidence type="ECO:0000313" key="2">
    <source>
        <dbReference type="EMBL" id="CAG5127989.1"/>
    </source>
</evidence>
<dbReference type="SUPFAM" id="SSF52200">
    <property type="entry name" value="Toll/Interleukin receptor TIR domain"/>
    <property type="match status" value="1"/>
</dbReference>
<protein>
    <recommendedName>
        <fullName evidence="1">TIR domain-containing protein</fullName>
    </recommendedName>
</protein>
<sequence length="80" mass="9195">CNGKIIVVLSKNYEKSDECLFLTYFARTLDPDSKNRNIIPVMIDKNVTIPNVLKGLSIIKYNYDFRCGWLRKKLINAIAA</sequence>
<evidence type="ECO:0000259" key="1">
    <source>
        <dbReference type="PROSITE" id="PS50104"/>
    </source>
</evidence>
<dbReference type="OrthoDB" id="10037120at2759"/>
<dbReference type="InterPro" id="IPR035897">
    <property type="entry name" value="Toll_tir_struct_dom_sf"/>
</dbReference>
<dbReference type="AlphaFoldDB" id="A0A8S3ZFH7"/>
<dbReference type="Gene3D" id="3.40.50.10140">
    <property type="entry name" value="Toll/interleukin-1 receptor homology (TIR) domain"/>
    <property type="match status" value="1"/>
</dbReference>
<dbReference type="InterPro" id="IPR000157">
    <property type="entry name" value="TIR_dom"/>
</dbReference>
<proteinExistence type="predicted"/>
<dbReference type="Proteomes" id="UP000678393">
    <property type="component" value="Unassembled WGS sequence"/>
</dbReference>
<gene>
    <name evidence="2" type="ORF">CUNI_LOCUS13547</name>
</gene>
<dbReference type="PROSITE" id="PS50104">
    <property type="entry name" value="TIR"/>
    <property type="match status" value="1"/>
</dbReference>
<evidence type="ECO:0000313" key="3">
    <source>
        <dbReference type="Proteomes" id="UP000678393"/>
    </source>
</evidence>
<name>A0A8S3ZFH7_9EUPU</name>